<comment type="caution">
    <text evidence="1">The sequence shown here is derived from an EMBL/GenBank/DDBJ whole genome shotgun (WGS) entry which is preliminary data.</text>
</comment>
<feature type="non-terminal residue" evidence="1">
    <location>
        <position position="1"/>
    </location>
</feature>
<name>A0ACC1J3E2_9FUNG</name>
<evidence type="ECO:0000313" key="2">
    <source>
        <dbReference type="Proteomes" id="UP001150603"/>
    </source>
</evidence>
<keyword evidence="1" id="KW-0378">Hydrolase</keyword>
<gene>
    <name evidence="1" type="primary">AMS1_2</name>
    <name evidence="1" type="ORF">FBU59_005225</name>
</gene>
<dbReference type="Proteomes" id="UP001150603">
    <property type="component" value="Unassembled WGS sequence"/>
</dbReference>
<proteinExistence type="predicted"/>
<protein>
    <submittedName>
        <fullName evidence="1">Glycoside hydrolase, 38 vacuolar alpha mannosidase</fullName>
        <ecNumber evidence="1">3.2.1.24</ecNumber>
    </submittedName>
</protein>
<reference evidence="1" key="1">
    <citation type="submission" date="2022-07" db="EMBL/GenBank/DDBJ databases">
        <title>Phylogenomic reconstructions and comparative analyses of Kickxellomycotina fungi.</title>
        <authorList>
            <person name="Reynolds N.K."/>
            <person name="Stajich J.E."/>
            <person name="Barry K."/>
            <person name="Grigoriev I.V."/>
            <person name="Crous P."/>
            <person name="Smith M.E."/>
        </authorList>
    </citation>
    <scope>NUCLEOTIDE SEQUENCE</scope>
    <source>
        <strain evidence="1">NRRL 5244</strain>
    </source>
</reference>
<dbReference type="EC" id="3.2.1.24" evidence="1"/>
<sequence>GQLISLRDRHAERELVPPGERGNVFELYDDVPLFWDAWDIEIYNLEKYTEKPAAKLTIVDSGPLVATVAIEVPIGDNSVVKQWVSLAATSPRLDFATDADWHENRKCLKVSFTWDIRSEVATYETQYGVVQRPTHRNTSWDLAKFEVCAHKFADLSEFGYGVALLNDCKYGYATLDNTMTLTLLRSPKAPDAHCDMGHHTFRYAVFPHSGSFNESAVVQEAYQFNVPLIQLPVDVTAAASAVSATPYFSVTGAPNVVLDAVKIAEDDPTAVIVRMYEAYGGHANATLTTALNVKTAQLTNILEEKIASADVKTAASQKSIALSFTPFQVVTLKLKL</sequence>
<keyword evidence="1" id="KW-0326">Glycosidase</keyword>
<evidence type="ECO:0000313" key="1">
    <source>
        <dbReference type="EMBL" id="KAJ1935926.1"/>
    </source>
</evidence>
<organism evidence="1 2">
    <name type="scientific">Linderina macrospora</name>
    <dbReference type="NCBI Taxonomy" id="4868"/>
    <lineage>
        <taxon>Eukaryota</taxon>
        <taxon>Fungi</taxon>
        <taxon>Fungi incertae sedis</taxon>
        <taxon>Zoopagomycota</taxon>
        <taxon>Kickxellomycotina</taxon>
        <taxon>Kickxellomycetes</taxon>
        <taxon>Kickxellales</taxon>
        <taxon>Kickxellaceae</taxon>
        <taxon>Linderina</taxon>
    </lineage>
</organism>
<keyword evidence="2" id="KW-1185">Reference proteome</keyword>
<accession>A0ACC1J3E2</accession>
<dbReference type="EMBL" id="JANBPW010004066">
    <property type="protein sequence ID" value="KAJ1935926.1"/>
    <property type="molecule type" value="Genomic_DNA"/>
</dbReference>